<feature type="domain" description="OmpR/PhoB-type" evidence="9">
    <location>
        <begin position="134"/>
        <end position="230"/>
    </location>
</feature>
<keyword evidence="11" id="KW-1185">Reference proteome</keyword>
<keyword evidence="1 6" id="KW-0597">Phosphoprotein</keyword>
<gene>
    <name evidence="10" type="ORF">JFL75_13120</name>
</gene>
<evidence type="ECO:0000259" key="9">
    <source>
        <dbReference type="PROSITE" id="PS51755"/>
    </source>
</evidence>
<dbReference type="SMART" id="SM00448">
    <property type="entry name" value="REC"/>
    <property type="match status" value="1"/>
</dbReference>
<dbReference type="PROSITE" id="PS51755">
    <property type="entry name" value="OMPR_PHOB"/>
    <property type="match status" value="1"/>
</dbReference>
<dbReference type="SMART" id="SM00862">
    <property type="entry name" value="Trans_reg_C"/>
    <property type="match status" value="1"/>
</dbReference>
<dbReference type="PANTHER" id="PTHR48111">
    <property type="entry name" value="REGULATOR OF RPOS"/>
    <property type="match status" value="1"/>
</dbReference>
<dbReference type="Gene3D" id="1.10.10.10">
    <property type="entry name" value="Winged helix-like DNA-binding domain superfamily/Winged helix DNA-binding domain"/>
    <property type="match status" value="1"/>
</dbReference>
<evidence type="ECO:0000256" key="2">
    <source>
        <dbReference type="ARBA" id="ARBA00023012"/>
    </source>
</evidence>
<feature type="modified residue" description="4-aspartylphosphate" evidence="6">
    <location>
        <position position="54"/>
    </location>
</feature>
<dbReference type="PANTHER" id="PTHR48111:SF4">
    <property type="entry name" value="DNA-BINDING DUAL TRANSCRIPTIONAL REGULATOR OMPR"/>
    <property type="match status" value="1"/>
</dbReference>
<dbReference type="GO" id="GO:0006355">
    <property type="term" value="P:regulation of DNA-templated transcription"/>
    <property type="evidence" value="ECO:0007669"/>
    <property type="project" value="InterPro"/>
</dbReference>
<dbReference type="PROSITE" id="PS50110">
    <property type="entry name" value="RESPONSE_REGULATORY"/>
    <property type="match status" value="1"/>
</dbReference>
<keyword evidence="2" id="KW-0902">Two-component regulatory system</keyword>
<dbReference type="AlphaFoldDB" id="A0A7T8B7T9"/>
<evidence type="ECO:0000256" key="6">
    <source>
        <dbReference type="PROSITE-ProRule" id="PRU00169"/>
    </source>
</evidence>
<dbReference type="Proteomes" id="UP000595917">
    <property type="component" value="Chromosome"/>
</dbReference>
<evidence type="ECO:0000313" key="10">
    <source>
        <dbReference type="EMBL" id="QQO07879.1"/>
    </source>
</evidence>
<dbReference type="InterPro" id="IPR001789">
    <property type="entry name" value="Sig_transdc_resp-reg_receiver"/>
</dbReference>
<name>A0A7T8B7T9_9SPIR</name>
<dbReference type="GO" id="GO:0032993">
    <property type="term" value="C:protein-DNA complex"/>
    <property type="evidence" value="ECO:0007669"/>
    <property type="project" value="TreeGrafter"/>
</dbReference>
<protein>
    <submittedName>
        <fullName evidence="10">Response regulator transcription factor</fullName>
    </submittedName>
</protein>
<accession>A0A7T8B7T9</accession>
<reference evidence="10" key="1">
    <citation type="submission" date="2021-01" db="EMBL/GenBank/DDBJ databases">
        <title>Description of Breznakiella homolactica.</title>
        <authorList>
            <person name="Song Y."/>
            <person name="Brune A."/>
        </authorList>
    </citation>
    <scope>NUCLEOTIDE SEQUENCE</scope>
    <source>
        <strain evidence="10">RmG30</strain>
    </source>
</reference>
<keyword evidence="5" id="KW-0804">Transcription</keyword>
<dbReference type="Pfam" id="PF00486">
    <property type="entry name" value="Trans_reg_C"/>
    <property type="match status" value="1"/>
</dbReference>
<dbReference type="SUPFAM" id="SSF52172">
    <property type="entry name" value="CheY-like"/>
    <property type="match status" value="1"/>
</dbReference>
<evidence type="ECO:0000256" key="1">
    <source>
        <dbReference type="ARBA" id="ARBA00022553"/>
    </source>
</evidence>
<dbReference type="GO" id="GO:0000156">
    <property type="term" value="F:phosphorelay response regulator activity"/>
    <property type="evidence" value="ECO:0007669"/>
    <property type="project" value="TreeGrafter"/>
</dbReference>
<evidence type="ECO:0000256" key="4">
    <source>
        <dbReference type="ARBA" id="ARBA00023125"/>
    </source>
</evidence>
<keyword evidence="3" id="KW-0805">Transcription regulation</keyword>
<dbReference type="InterPro" id="IPR011006">
    <property type="entry name" value="CheY-like_superfamily"/>
</dbReference>
<feature type="DNA-binding region" description="OmpR/PhoB-type" evidence="7">
    <location>
        <begin position="134"/>
        <end position="230"/>
    </location>
</feature>
<dbReference type="GO" id="GO:0000976">
    <property type="term" value="F:transcription cis-regulatory region binding"/>
    <property type="evidence" value="ECO:0007669"/>
    <property type="project" value="TreeGrafter"/>
</dbReference>
<dbReference type="SUPFAM" id="SSF46894">
    <property type="entry name" value="C-terminal effector domain of the bipartite response regulators"/>
    <property type="match status" value="1"/>
</dbReference>
<dbReference type="InterPro" id="IPR001867">
    <property type="entry name" value="OmpR/PhoB-type_DNA-bd"/>
</dbReference>
<dbReference type="Gene3D" id="3.40.50.2300">
    <property type="match status" value="1"/>
</dbReference>
<sequence length="231" mass="25111">MAGERILIIEDDPDIRELLSVSLAGTDWELSLAESGEAGLALLREKGADCLLLDIMLPGIDGLEVLRRLKARPEWNAIPVILATAKGEEADIVAGLDLGADDYVVKPYSPKVLTARVRAALRRSEAAPAGQGEPGFWEEGGLSLDARRHQAFWKGTALDLSATEFEVLRVFLSRPGEVFTRGKLIAAVRGDDYPVTDRSVDVQILGLRRKLGEAGDFIETVRGVGYRFTPS</sequence>
<dbReference type="Gene3D" id="6.10.250.690">
    <property type="match status" value="1"/>
</dbReference>
<proteinExistence type="predicted"/>
<keyword evidence="4 7" id="KW-0238">DNA-binding</keyword>
<evidence type="ECO:0000256" key="5">
    <source>
        <dbReference type="ARBA" id="ARBA00023163"/>
    </source>
</evidence>
<dbReference type="KEGG" id="bhc:JFL75_13120"/>
<evidence type="ECO:0000259" key="8">
    <source>
        <dbReference type="PROSITE" id="PS50110"/>
    </source>
</evidence>
<dbReference type="Pfam" id="PF00072">
    <property type="entry name" value="Response_reg"/>
    <property type="match status" value="1"/>
</dbReference>
<dbReference type="InterPro" id="IPR016032">
    <property type="entry name" value="Sig_transdc_resp-reg_C-effctor"/>
</dbReference>
<dbReference type="RefSeq" id="WP_215625185.1">
    <property type="nucleotide sequence ID" value="NZ_CP067089.2"/>
</dbReference>
<evidence type="ECO:0000256" key="3">
    <source>
        <dbReference type="ARBA" id="ARBA00023015"/>
    </source>
</evidence>
<evidence type="ECO:0000313" key="11">
    <source>
        <dbReference type="Proteomes" id="UP000595917"/>
    </source>
</evidence>
<dbReference type="InterPro" id="IPR036388">
    <property type="entry name" value="WH-like_DNA-bd_sf"/>
</dbReference>
<dbReference type="CDD" id="cd00383">
    <property type="entry name" value="trans_reg_C"/>
    <property type="match status" value="1"/>
</dbReference>
<evidence type="ECO:0000256" key="7">
    <source>
        <dbReference type="PROSITE-ProRule" id="PRU01091"/>
    </source>
</evidence>
<dbReference type="InterPro" id="IPR039420">
    <property type="entry name" value="WalR-like"/>
</dbReference>
<feature type="domain" description="Response regulatory" evidence="8">
    <location>
        <begin position="5"/>
        <end position="121"/>
    </location>
</feature>
<organism evidence="10 11">
    <name type="scientific">Breznakiella homolactica</name>
    <dbReference type="NCBI Taxonomy" id="2798577"/>
    <lineage>
        <taxon>Bacteria</taxon>
        <taxon>Pseudomonadati</taxon>
        <taxon>Spirochaetota</taxon>
        <taxon>Spirochaetia</taxon>
        <taxon>Spirochaetales</taxon>
        <taxon>Breznakiellaceae</taxon>
        <taxon>Breznakiella</taxon>
    </lineage>
</organism>
<dbReference type="EMBL" id="CP067089">
    <property type="protein sequence ID" value="QQO07879.1"/>
    <property type="molecule type" value="Genomic_DNA"/>
</dbReference>
<dbReference type="GO" id="GO:0005829">
    <property type="term" value="C:cytosol"/>
    <property type="evidence" value="ECO:0007669"/>
    <property type="project" value="TreeGrafter"/>
</dbReference>